<feature type="compositionally biased region" description="Polar residues" evidence="1">
    <location>
        <begin position="73"/>
        <end position="108"/>
    </location>
</feature>
<feature type="compositionally biased region" description="Basic and acidic residues" evidence="1">
    <location>
        <begin position="1"/>
        <end position="10"/>
    </location>
</feature>
<feature type="compositionally biased region" description="Acidic residues" evidence="1">
    <location>
        <begin position="52"/>
        <end position="65"/>
    </location>
</feature>
<keyword evidence="3" id="KW-1185">Reference proteome</keyword>
<dbReference type="Pfam" id="PF25925">
    <property type="entry name" value="DUF7970"/>
    <property type="match status" value="1"/>
</dbReference>
<evidence type="ECO:0000256" key="1">
    <source>
        <dbReference type="SAM" id="MobiDB-lite"/>
    </source>
</evidence>
<feature type="region of interest" description="Disordered" evidence="1">
    <location>
        <begin position="1"/>
        <end position="108"/>
    </location>
</feature>
<proteinExistence type="predicted"/>
<dbReference type="Proteomes" id="UP000053621">
    <property type="component" value="Unassembled WGS sequence"/>
</dbReference>
<organism evidence="2 3">
    <name type="scientific">Haloferax marisrubri</name>
    <dbReference type="NCBI Taxonomy" id="1544719"/>
    <lineage>
        <taxon>Archaea</taxon>
        <taxon>Methanobacteriati</taxon>
        <taxon>Methanobacteriota</taxon>
        <taxon>Stenosarchaea group</taxon>
        <taxon>Halobacteria</taxon>
        <taxon>Halobacteriales</taxon>
        <taxon>Haloferacaceae</taxon>
        <taxon>Haloferax</taxon>
    </lineage>
</organism>
<reference evidence="2" key="1">
    <citation type="submission" date="2017-08" db="EMBL/GenBank/DDBJ databases">
        <title>Haloferax marisrubri sp. nov., isolated from the Discovery deep brine-seawater interface in the Red Sea.</title>
        <authorList>
            <person name="Zhang G."/>
            <person name="Stingl U."/>
        </authorList>
    </citation>
    <scope>NUCLEOTIDE SEQUENCE [LARGE SCALE GENOMIC DNA]</scope>
    <source>
        <strain evidence="2">SB3</strain>
    </source>
</reference>
<evidence type="ECO:0000313" key="3">
    <source>
        <dbReference type="Proteomes" id="UP000053621"/>
    </source>
</evidence>
<dbReference type="AlphaFoldDB" id="A0A2P4NLY7"/>
<accession>A0A2P4NLY7</accession>
<feature type="compositionally biased region" description="Basic and acidic residues" evidence="1">
    <location>
        <begin position="28"/>
        <end position="51"/>
    </location>
</feature>
<feature type="compositionally biased region" description="Acidic residues" evidence="1">
    <location>
        <begin position="11"/>
        <end position="27"/>
    </location>
</feature>
<evidence type="ECO:0000313" key="2">
    <source>
        <dbReference type="EMBL" id="POG54172.1"/>
    </source>
</evidence>
<sequence length="173" mass="19601">MGDYTDRFAGLDEELAEVEDDGEEQESDTAKSETTDTSGEVRDEVTLKDEGIESDVDSKEEDESLERESEVSKQSGTDGPEQESNQEGRPSTSGALEDSNPSFPFSESVQAQIYPRRTTHDEFEDFIQFDVKQALREYGIRNDEKREIHEAILQFIMEHPDAIADKVVELRET</sequence>
<dbReference type="RefSeq" id="WP_058567838.1">
    <property type="nucleotide sequence ID" value="NZ_LOPW02000018.1"/>
</dbReference>
<gene>
    <name evidence="2" type="ORF">AUR65_016045</name>
</gene>
<dbReference type="EMBL" id="LOPW02000018">
    <property type="protein sequence ID" value="POG54172.1"/>
    <property type="molecule type" value="Genomic_DNA"/>
</dbReference>
<comment type="caution">
    <text evidence="2">The sequence shown here is derived from an EMBL/GenBank/DDBJ whole genome shotgun (WGS) entry which is preliminary data.</text>
</comment>
<dbReference type="InterPro" id="IPR058276">
    <property type="entry name" value="DUF7970"/>
</dbReference>
<dbReference type="OrthoDB" id="292995at2157"/>
<protein>
    <submittedName>
        <fullName evidence="2">Uncharacterized protein</fullName>
    </submittedName>
</protein>
<name>A0A2P4NLY7_9EURY</name>